<evidence type="ECO:0000313" key="2">
    <source>
        <dbReference type="Proteomes" id="UP000682134"/>
    </source>
</evidence>
<dbReference type="InterPro" id="IPR006542">
    <property type="entry name" value="DUF1093"/>
</dbReference>
<organism evidence="1 2">
    <name type="scientific">Gottfriedia endophytica</name>
    <dbReference type="NCBI Taxonomy" id="2820819"/>
    <lineage>
        <taxon>Bacteria</taxon>
        <taxon>Bacillati</taxon>
        <taxon>Bacillota</taxon>
        <taxon>Bacilli</taxon>
        <taxon>Bacillales</taxon>
        <taxon>Bacillaceae</taxon>
        <taxon>Gottfriedia</taxon>
    </lineage>
</organism>
<evidence type="ECO:0000313" key="1">
    <source>
        <dbReference type="EMBL" id="MBP0725476.1"/>
    </source>
</evidence>
<proteinExistence type="predicted"/>
<dbReference type="RefSeq" id="WP_209405068.1">
    <property type="nucleotide sequence ID" value="NZ_JAGIYQ010000005.1"/>
</dbReference>
<dbReference type="PANTHER" id="PTHR36433:SF2">
    <property type="entry name" value="YXEA FAMILY PROTEIN"/>
    <property type="match status" value="1"/>
</dbReference>
<sequence>MKKLIIAIIFLLVLGAGFLSFMKNININRIGADQYYVQIKGKGHQHIDKADNGEKYVYYEYTLSAFNKDEKEQKLTFTASKQLREEAYLCLYVKDETKVTSYNEVKKDELPEKVTGKLNK</sequence>
<dbReference type="Pfam" id="PF06486">
    <property type="entry name" value="DUF1093"/>
    <property type="match status" value="1"/>
</dbReference>
<dbReference type="PANTHER" id="PTHR36433">
    <property type="entry name" value="HYPOTHETICAL CYTOSOLIC PROTEIN"/>
    <property type="match status" value="1"/>
</dbReference>
<dbReference type="Proteomes" id="UP000682134">
    <property type="component" value="Unassembled WGS sequence"/>
</dbReference>
<dbReference type="AlphaFoldDB" id="A0A940SJH4"/>
<dbReference type="EMBL" id="JAGIYQ010000005">
    <property type="protein sequence ID" value="MBP0725476.1"/>
    <property type="molecule type" value="Genomic_DNA"/>
</dbReference>
<keyword evidence="2" id="KW-1185">Reference proteome</keyword>
<dbReference type="NCBIfam" id="TIGR01655">
    <property type="entry name" value="yxeA_fam"/>
    <property type="match status" value="1"/>
</dbReference>
<dbReference type="InterPro" id="IPR036166">
    <property type="entry name" value="YxeA-like_sf"/>
</dbReference>
<comment type="caution">
    <text evidence="1">The sequence shown here is derived from an EMBL/GenBank/DDBJ whole genome shotgun (WGS) entry which is preliminary data.</text>
</comment>
<dbReference type="Gene3D" id="2.40.50.480">
    <property type="match status" value="1"/>
</dbReference>
<name>A0A940SJH4_9BACI</name>
<reference evidence="1" key="1">
    <citation type="submission" date="2021-04" db="EMBL/GenBank/DDBJ databases">
        <title>Genome seq and assembly of Bacillus sp.</title>
        <authorList>
            <person name="Chhetri G."/>
        </authorList>
    </citation>
    <scope>NUCLEOTIDE SEQUENCE</scope>
    <source>
        <strain evidence="1">RG28</strain>
    </source>
</reference>
<gene>
    <name evidence="1" type="ORF">J5Y03_09770</name>
</gene>
<protein>
    <submittedName>
        <fullName evidence="1">YxeA family protein</fullName>
    </submittedName>
</protein>
<dbReference type="SUPFAM" id="SSF159121">
    <property type="entry name" value="BC4932-like"/>
    <property type="match status" value="1"/>
</dbReference>
<accession>A0A940SJH4</accession>